<proteinExistence type="predicted"/>
<comment type="caution">
    <text evidence="5">The sequence shown here is derived from an EMBL/GenBank/DDBJ whole genome shotgun (WGS) entry which is preliminary data.</text>
</comment>
<keyword evidence="1" id="KW-0805">Transcription regulation</keyword>
<keyword evidence="2" id="KW-0238">DNA-binding</keyword>
<dbReference type="InterPro" id="IPR028082">
    <property type="entry name" value="Peripla_BP_I"/>
</dbReference>
<feature type="domain" description="Transcriptional regulator LacI/GalR-like sensor" evidence="4">
    <location>
        <begin position="113"/>
        <end position="267"/>
    </location>
</feature>
<dbReference type="RefSeq" id="WP_343926451.1">
    <property type="nucleotide sequence ID" value="NZ_BAAAIR010000099.1"/>
</dbReference>
<dbReference type="EMBL" id="JBHSLN010000068">
    <property type="protein sequence ID" value="MFC5298474.1"/>
    <property type="molecule type" value="Genomic_DNA"/>
</dbReference>
<protein>
    <submittedName>
        <fullName evidence="5">Substrate-binding domain-containing protein</fullName>
    </submittedName>
</protein>
<dbReference type="Proteomes" id="UP001595937">
    <property type="component" value="Unassembled WGS sequence"/>
</dbReference>
<evidence type="ECO:0000313" key="5">
    <source>
        <dbReference type="EMBL" id="MFC5298474.1"/>
    </source>
</evidence>
<dbReference type="Gene3D" id="3.40.50.2300">
    <property type="match status" value="2"/>
</dbReference>
<keyword evidence="3" id="KW-0804">Transcription</keyword>
<sequence>MGLLIRSPANPAYGELFSKIQEWTDAYGLELVTVAPTYYRGAADELSALRRLVSMRVGAILVSTGVIRTEELKQFLPVLPIVTVGRPESDPEVYGISYDEANHATQVARAVYGCGHRKVAVVSPPTENSLAEHLRGVRTAEVLRDLGCEVFAVDANAFGTSKDGAGAVIDLVQHQSVTAAVFSNDLRSVEFLTQARKIGIEAPRDLSVVGLDGLLPGLELMGLASLTLPVDVVARRAVEVISQMLNDRESVQVRHELYSGELHPGASLGVVPRM</sequence>
<evidence type="ECO:0000259" key="4">
    <source>
        <dbReference type="Pfam" id="PF13377"/>
    </source>
</evidence>
<evidence type="ECO:0000256" key="3">
    <source>
        <dbReference type="ARBA" id="ARBA00023163"/>
    </source>
</evidence>
<accession>A0ABW0FI94</accession>
<gene>
    <name evidence="5" type="ORF">ACFPK8_13225</name>
</gene>
<organism evidence="5 6">
    <name type="scientific">Brachybacterium tyrofermentans</name>
    <dbReference type="NCBI Taxonomy" id="47848"/>
    <lineage>
        <taxon>Bacteria</taxon>
        <taxon>Bacillati</taxon>
        <taxon>Actinomycetota</taxon>
        <taxon>Actinomycetes</taxon>
        <taxon>Micrococcales</taxon>
        <taxon>Dermabacteraceae</taxon>
        <taxon>Brachybacterium</taxon>
    </lineage>
</organism>
<evidence type="ECO:0000313" key="6">
    <source>
        <dbReference type="Proteomes" id="UP001595937"/>
    </source>
</evidence>
<dbReference type="GeneID" id="303299223"/>
<dbReference type="PANTHER" id="PTHR30146:SF109">
    <property type="entry name" value="HTH-TYPE TRANSCRIPTIONAL REGULATOR GALS"/>
    <property type="match status" value="1"/>
</dbReference>
<dbReference type="CDD" id="cd06267">
    <property type="entry name" value="PBP1_LacI_sugar_binding-like"/>
    <property type="match status" value="1"/>
</dbReference>
<dbReference type="InterPro" id="IPR046335">
    <property type="entry name" value="LacI/GalR-like_sensor"/>
</dbReference>
<name>A0ABW0FI94_9MICO</name>
<dbReference type="Pfam" id="PF13377">
    <property type="entry name" value="Peripla_BP_3"/>
    <property type="match status" value="1"/>
</dbReference>
<keyword evidence="6" id="KW-1185">Reference proteome</keyword>
<evidence type="ECO:0000256" key="1">
    <source>
        <dbReference type="ARBA" id="ARBA00023015"/>
    </source>
</evidence>
<dbReference type="PANTHER" id="PTHR30146">
    <property type="entry name" value="LACI-RELATED TRANSCRIPTIONAL REPRESSOR"/>
    <property type="match status" value="1"/>
</dbReference>
<evidence type="ECO:0000256" key="2">
    <source>
        <dbReference type="ARBA" id="ARBA00023125"/>
    </source>
</evidence>
<dbReference type="SUPFAM" id="SSF53822">
    <property type="entry name" value="Periplasmic binding protein-like I"/>
    <property type="match status" value="1"/>
</dbReference>
<reference evidence="6" key="1">
    <citation type="journal article" date="2019" name="Int. J. Syst. Evol. Microbiol.">
        <title>The Global Catalogue of Microorganisms (GCM) 10K type strain sequencing project: providing services to taxonomists for standard genome sequencing and annotation.</title>
        <authorList>
            <consortium name="The Broad Institute Genomics Platform"/>
            <consortium name="The Broad Institute Genome Sequencing Center for Infectious Disease"/>
            <person name="Wu L."/>
            <person name="Ma J."/>
        </authorList>
    </citation>
    <scope>NUCLEOTIDE SEQUENCE [LARGE SCALE GENOMIC DNA]</scope>
    <source>
        <strain evidence="6">CGMCC 1.16455</strain>
    </source>
</reference>